<dbReference type="PANTHER" id="PTHR34203">
    <property type="entry name" value="METHYLTRANSFERASE, FKBM FAMILY PROTEIN"/>
    <property type="match status" value="1"/>
</dbReference>
<dbReference type="Gene3D" id="3.40.50.150">
    <property type="entry name" value="Vaccinia Virus protein VP39"/>
    <property type="match status" value="1"/>
</dbReference>
<dbReference type="STRING" id="1618446.UV61_C0005G0051"/>
<keyword evidence="2" id="KW-0489">Methyltransferase</keyword>
<accession>A0A0G1CMP4</accession>
<dbReference type="PANTHER" id="PTHR34203:SF15">
    <property type="entry name" value="SLL1173 PROTEIN"/>
    <property type="match status" value="1"/>
</dbReference>
<dbReference type="InterPro" id="IPR006342">
    <property type="entry name" value="FkbM_mtfrase"/>
</dbReference>
<name>A0A0G1CMP4_9BACT</name>
<protein>
    <submittedName>
        <fullName evidence="2">Methyltransferase FkbM family</fullName>
    </submittedName>
</protein>
<dbReference type="EMBL" id="LCFD01000005">
    <property type="protein sequence ID" value="KKS87030.1"/>
    <property type="molecule type" value="Genomic_DNA"/>
</dbReference>
<reference evidence="2 3" key="1">
    <citation type="journal article" date="2015" name="Nature">
        <title>rRNA introns, odd ribosomes, and small enigmatic genomes across a large radiation of phyla.</title>
        <authorList>
            <person name="Brown C.T."/>
            <person name="Hug L.A."/>
            <person name="Thomas B.C."/>
            <person name="Sharon I."/>
            <person name="Castelle C.J."/>
            <person name="Singh A."/>
            <person name="Wilkins M.J."/>
            <person name="Williams K.H."/>
            <person name="Banfield J.F."/>
        </authorList>
    </citation>
    <scope>NUCLEOTIDE SEQUENCE [LARGE SCALE GENOMIC DNA]</scope>
</reference>
<dbReference type="Pfam" id="PF05050">
    <property type="entry name" value="Methyltransf_21"/>
    <property type="match status" value="1"/>
</dbReference>
<dbReference type="SUPFAM" id="SSF53335">
    <property type="entry name" value="S-adenosyl-L-methionine-dependent methyltransferases"/>
    <property type="match status" value="1"/>
</dbReference>
<dbReference type="InterPro" id="IPR029063">
    <property type="entry name" value="SAM-dependent_MTases_sf"/>
</dbReference>
<dbReference type="GO" id="GO:0032259">
    <property type="term" value="P:methylation"/>
    <property type="evidence" value="ECO:0007669"/>
    <property type="project" value="UniProtKB-KW"/>
</dbReference>
<dbReference type="NCBIfam" id="TIGR01444">
    <property type="entry name" value="fkbM_fam"/>
    <property type="match status" value="1"/>
</dbReference>
<gene>
    <name evidence="2" type="ORF">UV61_C0005G0051</name>
</gene>
<evidence type="ECO:0000313" key="3">
    <source>
        <dbReference type="Proteomes" id="UP000034050"/>
    </source>
</evidence>
<comment type="caution">
    <text evidence="2">The sequence shown here is derived from an EMBL/GenBank/DDBJ whole genome shotgun (WGS) entry which is preliminary data.</text>
</comment>
<evidence type="ECO:0000259" key="1">
    <source>
        <dbReference type="Pfam" id="PF05050"/>
    </source>
</evidence>
<dbReference type="GO" id="GO:0008168">
    <property type="term" value="F:methyltransferase activity"/>
    <property type="evidence" value="ECO:0007669"/>
    <property type="project" value="UniProtKB-KW"/>
</dbReference>
<sequence>MFNKSGLWKSRILLLIAAKFNNAVPRPNVLTVKGKKLFIHKADDPLSSSLYYYGKYEPFETSLFQKLIKKGNTVVDIGAHIGYYTLISSGLVGKTGQVFSFEPDPRNLVLLRRCITANKLTNVVIVNKAVSNVNKKINFYLSNENKGDNKMFTQNRKDKCIQVESITLDSYFVAKSNYHIDLIKMDIQGAEVKALQGMSKILRNNNHVILILEFWPYGYMRGGNNAKELLDLLHLNNFLLYDIGRNEEAEKLIPISSDLLLYNYHANTYKEMTNILCIRDESIITSLV</sequence>
<feature type="domain" description="Methyltransferase FkbM" evidence="1">
    <location>
        <begin position="76"/>
        <end position="238"/>
    </location>
</feature>
<dbReference type="AlphaFoldDB" id="A0A0G1CMP4"/>
<dbReference type="InterPro" id="IPR052514">
    <property type="entry name" value="SAM-dependent_MTase"/>
</dbReference>
<dbReference type="Proteomes" id="UP000034050">
    <property type="component" value="Unassembled WGS sequence"/>
</dbReference>
<keyword evidence="2" id="KW-0808">Transferase</keyword>
<evidence type="ECO:0000313" key="2">
    <source>
        <dbReference type="EMBL" id="KKS87030.1"/>
    </source>
</evidence>
<proteinExistence type="predicted"/>
<organism evidence="2 3">
    <name type="scientific">Candidatus Gottesmanbacteria bacterium GW2011_GWB1_43_11</name>
    <dbReference type="NCBI Taxonomy" id="1618446"/>
    <lineage>
        <taxon>Bacteria</taxon>
        <taxon>Candidatus Gottesmaniibacteriota</taxon>
    </lineage>
</organism>